<evidence type="ECO:0000256" key="4">
    <source>
        <dbReference type="SAM" id="MobiDB-lite"/>
    </source>
</evidence>
<feature type="compositionally biased region" description="Low complexity" evidence="4">
    <location>
        <begin position="2274"/>
        <end position="2285"/>
    </location>
</feature>
<organism evidence="6 7">
    <name type="scientific">Perkinsus chesapeaki</name>
    <name type="common">Clam parasite</name>
    <name type="synonym">Perkinsus andrewsi</name>
    <dbReference type="NCBI Taxonomy" id="330153"/>
    <lineage>
        <taxon>Eukaryota</taxon>
        <taxon>Sar</taxon>
        <taxon>Alveolata</taxon>
        <taxon>Perkinsozoa</taxon>
        <taxon>Perkinsea</taxon>
        <taxon>Perkinsida</taxon>
        <taxon>Perkinsidae</taxon>
        <taxon>Perkinsus</taxon>
    </lineage>
</organism>
<dbReference type="PROSITE" id="PS00598">
    <property type="entry name" value="CHROMO_1"/>
    <property type="match status" value="1"/>
</dbReference>
<keyword evidence="2" id="KW-0539">Nucleus</keyword>
<gene>
    <name evidence="6" type="ORF">FOL47_007291</name>
</gene>
<feature type="compositionally biased region" description="Basic and acidic residues" evidence="4">
    <location>
        <begin position="2286"/>
        <end position="2318"/>
    </location>
</feature>
<dbReference type="EMBL" id="JAAPAO010000426">
    <property type="protein sequence ID" value="KAF4660118.1"/>
    <property type="molecule type" value="Genomic_DNA"/>
</dbReference>
<feature type="region of interest" description="Disordered" evidence="4">
    <location>
        <begin position="563"/>
        <end position="696"/>
    </location>
</feature>
<feature type="region of interest" description="Disordered" evidence="4">
    <location>
        <begin position="1358"/>
        <end position="1427"/>
    </location>
</feature>
<comment type="caution">
    <text evidence="6">The sequence shown here is derived from an EMBL/GenBank/DDBJ whole genome shotgun (WGS) entry which is preliminary data.</text>
</comment>
<feature type="domain" description="Chromo" evidence="5">
    <location>
        <begin position="1499"/>
        <end position="1563"/>
    </location>
</feature>
<dbReference type="PROSITE" id="PS50013">
    <property type="entry name" value="CHROMO_2"/>
    <property type="match status" value="1"/>
</dbReference>
<evidence type="ECO:0000313" key="6">
    <source>
        <dbReference type="EMBL" id="KAF4660118.1"/>
    </source>
</evidence>
<feature type="region of interest" description="Disordered" evidence="4">
    <location>
        <begin position="1743"/>
        <end position="1780"/>
    </location>
</feature>
<keyword evidence="3" id="KW-0175">Coiled coil</keyword>
<feature type="compositionally biased region" description="Basic and acidic residues" evidence="4">
    <location>
        <begin position="1891"/>
        <end position="1900"/>
    </location>
</feature>
<evidence type="ECO:0000313" key="7">
    <source>
        <dbReference type="Proteomes" id="UP000591131"/>
    </source>
</evidence>
<dbReference type="Gene3D" id="2.40.50.40">
    <property type="match status" value="1"/>
</dbReference>
<feature type="compositionally biased region" description="Basic and acidic residues" evidence="4">
    <location>
        <begin position="1922"/>
        <end position="1935"/>
    </location>
</feature>
<feature type="coiled-coil region" evidence="3">
    <location>
        <begin position="11"/>
        <end position="42"/>
    </location>
</feature>
<evidence type="ECO:0000256" key="2">
    <source>
        <dbReference type="ARBA" id="ARBA00023242"/>
    </source>
</evidence>
<feature type="compositionally biased region" description="Acidic residues" evidence="4">
    <location>
        <begin position="571"/>
        <end position="587"/>
    </location>
</feature>
<accession>A0A7J6LLH4</accession>
<feature type="compositionally biased region" description="Basic and acidic residues" evidence="4">
    <location>
        <begin position="1766"/>
        <end position="1778"/>
    </location>
</feature>
<evidence type="ECO:0000256" key="1">
    <source>
        <dbReference type="ARBA" id="ARBA00004123"/>
    </source>
</evidence>
<dbReference type="SMART" id="SM00298">
    <property type="entry name" value="CHROMO"/>
    <property type="match status" value="1"/>
</dbReference>
<feature type="compositionally biased region" description="Basic and acidic residues" evidence="4">
    <location>
        <begin position="1960"/>
        <end position="1970"/>
    </location>
</feature>
<feature type="region of interest" description="Disordered" evidence="4">
    <location>
        <begin position="1873"/>
        <end position="1989"/>
    </location>
</feature>
<dbReference type="CDD" id="cd00024">
    <property type="entry name" value="CD_CSD"/>
    <property type="match status" value="1"/>
</dbReference>
<dbReference type="InterPro" id="IPR000953">
    <property type="entry name" value="Chromo/chromo_shadow_dom"/>
</dbReference>
<feature type="compositionally biased region" description="Basic and acidic residues" evidence="4">
    <location>
        <begin position="1395"/>
        <end position="1415"/>
    </location>
</feature>
<dbReference type="SUPFAM" id="SSF54160">
    <property type="entry name" value="Chromo domain-like"/>
    <property type="match status" value="1"/>
</dbReference>
<protein>
    <recommendedName>
        <fullName evidence="5">Chromo domain-containing protein</fullName>
    </recommendedName>
</protein>
<sequence length="2653" mass="293654">MADAEGKYDSEDDHERELEKLVVDLRKQLNDLQLENAQLKSALHHNGQPIVTRDSTSTTATSAKSYLARPLSISIRLRVHFVYASPMVLTDSLGTTVVKTLHQLGITQEYLQLEEAIKLASDIPMANRPGGGTIPWIRRIYGQCALTAGTPSGLLQLRQILYEEKARLPTPDHPRHHIPIVHLSMHAVEMVVAGKKATRCILEDDIGKAHLVEADELGKLLGLDSNTRLVFINACRSLSVGEVFTSHFGVEHVVCLGHEEAILDSAATLFTQEFYAALLFPTVTIRQAFDRARHAVKSSANPKIASQYTLFHLLPESGHHDIPVWATPVSSSNRALDDGPMKYYPPSMLVNDGEPHRKASQGYSFDRNLRPIAVRCIPAEAVDSDDDEDSGVPTPPEHYQNSERPLVPLGSSNLGIEGSPLGYSAPVEDFLGRDIDIVRLCSILHTPRNRRVVAVTGPKGCGKRTLVTQTAMYYSMPGGRFLSGGACVVLLPRLWPTNPTSSKDLVTSKTSKGIASQQLYTQGDGAGGENESLLASEVAIRFIRVVMREIKTTVHLLKEWYPPQTRSSMPEDFEEDEEELFVDDDDGSTQGGSISGRRSPMSHVGGSVSDNGSSTVSTTASSSSPTLCRHTSKTTPVAPGPLPPLAPNKRSMTTARASLELEQKDPPPSARRLHTVHSSSSLSQSLERGTSSSAVNRSISSAHYAEKESIQELEMELFGVPSSGMGTSGGLGTRGYKVFLSEQFADAAALEQFLKGYNVPPIPVNRLLKELRENGTQLQDWGTGKLVRVVHVVRCMISDANEKEEEERDIDGEHVKAPCLVERRVEDGKLKLLSKKFDPVTENVLEVCSEAVKKEIAHSVSDVSVRKVVMRNRKPLVELERSSPTYKGLATKYVLYTTEVLLDGLPSGVDQFETTEAPAPTEDFSLGGDPHSPEAAKEGPPPLRVHHWEWLDRDCAEDLFLREGHGEAAAAAEKKESPSVPQQSLEWELASGVARQVEGERVKEATSKLEACTKRLQRCRHEWARAMREWANVTDTMNSARSPSSSVLVLLRAENYMPIPEIRQLLGQALSKHKNLKIILTMEDASTPAEAALWDQALMQPIQTVSVAYKVVCFRVPPLQQLDAAMLFARRVHRPLYEADIRITTQAMVDEFDSAGGQREGNDAKILRLNDSGSEGLSNLARLAKHPVLVRLRGNPGNIIKVAALVGPQTPTLMHIMASVREILGLGVVHKSEVSDKGKLVKKGSESGTPKMKKIEELPHRAFVALNSSSTMEEVHVRDGLPWEISVSLTPEGLKNVEESRVGLCYDFIRNQWVVRYGVNIEVFPIQSHKLDPKLPRFEGAFSQATEWFLRECERHRSHAKASKGDKEEGASQGAEKRPNNTLMEQPKKKVKAAVPKERPPPRPVVPEDNKREGDGKDEDAIDDVGRPKMFDSISNVHDYRKDGTNEEYLVTGKVGGQLVRKMWILISQCASKKDEDRLRGFRDKRLAEDEDSDSESIYELERIEGYKKAGKKEEFFVKWRGYSSAENTWEPLRNLTGVSNAEIEEARQKFGKKAAAKRGAKKSGKDAQSSDTQSRYVFNVLLVRDSLKGSIIYLALFASLPGCNVHLHQIAAVRQMFPQVLEELMKQQQQRQLLMHEKIGNIIMKVSAPKRNCAAICPQILSHPAVLSFHARGPWFDPRFRQLSECALLFPAMNDSISSPKEESDSLAVPPTLPALPAPPAGFIPLEALECEEVEFIDAIEDSPREAGNGTPVVEASIVTTSTGTDKRQEKEEKGVEGELDGLPVLVLDAEAPAAINVIEGKTEEEEKEEEQQEQQHAVEEVDDELDALENRLAEGWQSPWSMPRGVNSEFLEELIQRNLERFDLPPGVYAKATSSESVGEVSPSASTGAEDRRWHSGFEEGASPSVERKEPSQPSGQGLFDKEPLIADDGSPKRDKKRKKKKLKSEKKEHRRGGKLRKVGEHHGDASGRHRNRLSAKRRRISLEEDIDSPLHAAHREPTRTMELDMDEEVPEFHVPKWTGSAFEIKASASEAPKDKPEEEVVNLVAGDADTSGVSGGSGDQPGTPKVQFDTTKPLKPELVLAASVLPPTAPSSGNRARVRTYVVTAVKAPLVSIVGSCTDMRKVEVALKRHVDRKGLWWDWSYGKKSKLETGGGYVRVDLDPLLRQVCMCTVASFKEVLYHARRYIEVDESKTIEVDCEDEQLVNMGQTAVGSDEIEAEVEEPMPLKVPARSSPSTERRGSGKATGRRKWSGKDWNKTTSAGKEPAWKSSAGSGKVGWKNNKNGKWDSWNDWKGSERKNDDWKSEKGNWKDSETAKEWTGGGGGKNNTSWDGWGEGKWDEGDWGKDWSASWDDDRWKDEKWNEKWDNDWNKTRSASKSPEWKPRADWSDSDSKCQWNWNENQWEKKEDGPTATPKPLEVTEPAEVPSPGSRTRRYGSDDEEDLRSPTSALVAEGIPKEAASEGEAMSIIDEEEKPEAGPMDADVVSNIPPEELAQVTQLCHRLFWPLEDIQWLFDVTSPSDTQPSEAQSMLRELALNTIVVCPTGGLAKYADGEGDIPGTVVLRDIPDPVPVGGLVPSKKVEQNISSLTVELVKYAAADLPELRHRVSALQYIRAACDIIEFLDGAEWDEGQIMQLLGDADEARRIPPDEV</sequence>
<dbReference type="GO" id="GO:0005634">
    <property type="term" value="C:nucleus"/>
    <property type="evidence" value="ECO:0007669"/>
    <property type="project" value="UniProtKB-SubCell"/>
</dbReference>
<feature type="compositionally biased region" description="Basic residues" evidence="4">
    <location>
        <begin position="1936"/>
        <end position="1959"/>
    </location>
</feature>
<reference evidence="6 7" key="1">
    <citation type="submission" date="2020-04" db="EMBL/GenBank/DDBJ databases">
        <title>Perkinsus chesapeaki whole genome sequence.</title>
        <authorList>
            <person name="Bogema D.R."/>
        </authorList>
    </citation>
    <scope>NUCLEOTIDE SEQUENCE [LARGE SCALE GENOMIC DNA]</scope>
    <source>
        <strain evidence="6">ATCC PRA-425</strain>
    </source>
</reference>
<feature type="compositionally biased region" description="Acidic residues" evidence="4">
    <location>
        <begin position="1804"/>
        <end position="1814"/>
    </location>
</feature>
<feature type="region of interest" description="Disordered" evidence="4">
    <location>
        <begin position="380"/>
        <end position="405"/>
    </location>
</feature>
<feature type="region of interest" description="Disordered" evidence="4">
    <location>
        <begin position="2218"/>
        <end position="2451"/>
    </location>
</feature>
<keyword evidence="7" id="KW-1185">Reference proteome</keyword>
<dbReference type="InterPro" id="IPR023780">
    <property type="entry name" value="Chromo_domain"/>
</dbReference>
<evidence type="ECO:0000256" key="3">
    <source>
        <dbReference type="SAM" id="Coils"/>
    </source>
</evidence>
<evidence type="ECO:0000259" key="5">
    <source>
        <dbReference type="PROSITE" id="PS50013"/>
    </source>
</evidence>
<feature type="compositionally biased region" description="Polar residues" evidence="4">
    <location>
        <begin position="1874"/>
        <end position="1889"/>
    </location>
</feature>
<dbReference type="Pfam" id="PF00385">
    <property type="entry name" value="Chromo"/>
    <property type="match status" value="1"/>
</dbReference>
<feature type="compositionally biased region" description="Basic and acidic residues" evidence="4">
    <location>
        <begin position="2381"/>
        <end position="2394"/>
    </location>
</feature>
<comment type="subcellular location">
    <subcellularLocation>
        <location evidence="1">Nucleus</location>
    </subcellularLocation>
</comment>
<feature type="compositionally biased region" description="Basic and acidic residues" evidence="4">
    <location>
        <begin position="2354"/>
        <end position="2373"/>
    </location>
</feature>
<feature type="region of interest" description="Disordered" evidence="4">
    <location>
        <begin position="918"/>
        <end position="940"/>
    </location>
</feature>
<dbReference type="OrthoDB" id="433924at2759"/>
<feature type="compositionally biased region" description="Low complexity" evidence="4">
    <location>
        <begin position="613"/>
        <end position="626"/>
    </location>
</feature>
<dbReference type="Proteomes" id="UP000591131">
    <property type="component" value="Unassembled WGS sequence"/>
</dbReference>
<feature type="compositionally biased region" description="Basic and acidic residues" evidence="4">
    <location>
        <begin position="2336"/>
        <end position="2347"/>
    </location>
</feature>
<feature type="region of interest" description="Disordered" evidence="4">
    <location>
        <begin position="1803"/>
        <end position="1823"/>
    </location>
</feature>
<feature type="compositionally biased region" description="Basic and acidic residues" evidence="4">
    <location>
        <begin position="1363"/>
        <end position="1379"/>
    </location>
</feature>
<dbReference type="InterPro" id="IPR023779">
    <property type="entry name" value="Chromodomain_CS"/>
</dbReference>
<feature type="compositionally biased region" description="Low complexity" evidence="4">
    <location>
        <begin position="678"/>
        <end position="696"/>
    </location>
</feature>
<dbReference type="InterPro" id="IPR016197">
    <property type="entry name" value="Chromo-like_dom_sf"/>
</dbReference>
<name>A0A7J6LLH4_PERCH</name>
<proteinExistence type="predicted"/>
<feature type="compositionally biased region" description="Basic residues" evidence="4">
    <location>
        <begin position="1971"/>
        <end position="1982"/>
    </location>
</feature>